<dbReference type="InterPro" id="IPR008972">
    <property type="entry name" value="Cupredoxin"/>
</dbReference>
<name>A0A0M6YD68_9HYPH</name>
<dbReference type="InterPro" id="IPR045087">
    <property type="entry name" value="Cu-oxidase_fam"/>
</dbReference>
<evidence type="ECO:0000256" key="2">
    <source>
        <dbReference type="ARBA" id="ARBA00023002"/>
    </source>
</evidence>
<evidence type="ECO:0000313" key="5">
    <source>
        <dbReference type="EMBL" id="CTQ47628.1"/>
    </source>
</evidence>
<keyword evidence="6" id="KW-1185">Reference proteome</keyword>
<gene>
    <name evidence="5" type="primary">mco_3</name>
    <name evidence="5" type="ORF">LAL4801_06090</name>
</gene>
<dbReference type="CDD" id="cd13861">
    <property type="entry name" value="CuRO_1_CumA_like"/>
    <property type="match status" value="1"/>
</dbReference>
<keyword evidence="1" id="KW-0479">Metal-binding</keyword>
<organism evidence="5 6">
    <name type="scientific">Roseibium aggregatum</name>
    <dbReference type="NCBI Taxonomy" id="187304"/>
    <lineage>
        <taxon>Bacteria</taxon>
        <taxon>Pseudomonadati</taxon>
        <taxon>Pseudomonadota</taxon>
        <taxon>Alphaproteobacteria</taxon>
        <taxon>Hyphomicrobiales</taxon>
        <taxon>Stappiaceae</taxon>
        <taxon>Roseibium</taxon>
    </lineage>
</organism>
<dbReference type="InterPro" id="IPR011707">
    <property type="entry name" value="Cu-oxidase-like_N"/>
</dbReference>
<dbReference type="Pfam" id="PF07731">
    <property type="entry name" value="Cu-oxidase_2"/>
    <property type="match status" value="1"/>
</dbReference>
<dbReference type="EMBL" id="CXST01000011">
    <property type="protein sequence ID" value="CTQ47628.1"/>
    <property type="molecule type" value="Genomic_DNA"/>
</dbReference>
<keyword evidence="2 5" id="KW-0560">Oxidoreductase</keyword>
<dbReference type="OrthoDB" id="9757546at2"/>
<dbReference type="RefSeq" id="WP_055661640.1">
    <property type="nucleotide sequence ID" value="NZ_CXST01000011.1"/>
</dbReference>
<feature type="domain" description="Plastocyanin-like" evidence="4">
    <location>
        <begin position="46"/>
        <end position="153"/>
    </location>
</feature>
<evidence type="ECO:0000313" key="6">
    <source>
        <dbReference type="Proteomes" id="UP000048926"/>
    </source>
</evidence>
<dbReference type="InterPro" id="IPR006311">
    <property type="entry name" value="TAT_signal"/>
</dbReference>
<reference evidence="6" key="1">
    <citation type="submission" date="2015-07" db="EMBL/GenBank/DDBJ databases">
        <authorList>
            <person name="Rodrigo-Torres Lidia"/>
            <person name="Arahal R.David."/>
        </authorList>
    </citation>
    <scope>NUCLEOTIDE SEQUENCE [LARGE SCALE GENOMIC DNA]</scope>
    <source>
        <strain evidence="6">CECT 4801</strain>
    </source>
</reference>
<feature type="domain" description="Plastocyanin-like" evidence="3">
    <location>
        <begin position="359"/>
        <end position="463"/>
    </location>
</feature>
<dbReference type="AlphaFoldDB" id="A0A0M6YD68"/>
<dbReference type="PANTHER" id="PTHR11709">
    <property type="entry name" value="MULTI-COPPER OXIDASE"/>
    <property type="match status" value="1"/>
</dbReference>
<dbReference type="InterPro" id="IPR033138">
    <property type="entry name" value="Cu_oxidase_CS"/>
</dbReference>
<evidence type="ECO:0000259" key="3">
    <source>
        <dbReference type="Pfam" id="PF07731"/>
    </source>
</evidence>
<dbReference type="PROSITE" id="PS00080">
    <property type="entry name" value="MULTICOPPER_OXIDASE2"/>
    <property type="match status" value="1"/>
</dbReference>
<proteinExistence type="predicted"/>
<dbReference type="InterPro" id="IPR011706">
    <property type="entry name" value="Cu-oxidase_C"/>
</dbReference>
<sequence>MLTRRKALQIASAGAATLSMTPILTIAKAADGFLEITAGPSRKKLYREDAAVSELWTYNGATPGPEIRLRAGETVKVRLLNNLDEPTSIHWHGIRIDNAMDGVAGLTQPAVPPGESFEYEFVVPDPGTYWYHAHNKSWNQVARGLYGALIVDEVEPAFSRGNDLTLVIDDWRLNRDGSLDVASLGHLMDWSHGGRFGNWLTVNGESRPEIRLVRGQSYRLRLINAANARIFEIDPGRFGAKILAYDGEPLEKPTAPIYAPMLLGPAQRMDLLVVTENDFVLEELSGDSPYPVAQFRAVDGDGPVPSSKSLMPNAIPEPDLNNARIVRVDMTGGAMGRMVETVYQGQVLAGEDYPRTGQLWAFNGVANLAEAPLFAAERGETIILEVVNNTAFMHAMHVHGHHFRVIERSGATIDDGDPWRDTFLVGPDQTTKIAFVADNPGKWLFHCHMLEHAAAGMNTWFKVA</sequence>
<evidence type="ECO:0000256" key="1">
    <source>
        <dbReference type="ARBA" id="ARBA00022723"/>
    </source>
</evidence>
<dbReference type="GO" id="GO:0005507">
    <property type="term" value="F:copper ion binding"/>
    <property type="evidence" value="ECO:0007669"/>
    <property type="project" value="InterPro"/>
</dbReference>
<dbReference type="PROSITE" id="PS00079">
    <property type="entry name" value="MULTICOPPER_OXIDASE1"/>
    <property type="match status" value="1"/>
</dbReference>
<dbReference type="GO" id="GO:0016491">
    <property type="term" value="F:oxidoreductase activity"/>
    <property type="evidence" value="ECO:0007669"/>
    <property type="project" value="UniProtKB-KW"/>
</dbReference>
<evidence type="ECO:0000259" key="4">
    <source>
        <dbReference type="Pfam" id="PF07732"/>
    </source>
</evidence>
<dbReference type="Gene3D" id="2.60.40.420">
    <property type="entry name" value="Cupredoxins - blue copper proteins"/>
    <property type="match status" value="3"/>
</dbReference>
<dbReference type="Proteomes" id="UP000048926">
    <property type="component" value="Unassembled WGS sequence"/>
</dbReference>
<dbReference type="InterPro" id="IPR002355">
    <property type="entry name" value="Cu_oxidase_Cu_BS"/>
</dbReference>
<protein>
    <submittedName>
        <fullName evidence="5">Multicopper oxidase mco</fullName>
        <ecNumber evidence="5">1.-.-.-</ecNumber>
    </submittedName>
</protein>
<dbReference type="PROSITE" id="PS51318">
    <property type="entry name" value="TAT"/>
    <property type="match status" value="1"/>
</dbReference>
<dbReference type="SUPFAM" id="SSF49503">
    <property type="entry name" value="Cupredoxins"/>
    <property type="match status" value="3"/>
</dbReference>
<dbReference type="EC" id="1.-.-.-" evidence="5"/>
<dbReference type="Pfam" id="PF07732">
    <property type="entry name" value="Cu-oxidase_3"/>
    <property type="match status" value="1"/>
</dbReference>
<accession>A0A0M6YD68</accession>